<dbReference type="PANTHER" id="PTHR31973:SF187">
    <property type="entry name" value="MUTATOR TRANSPOSASE MUDRA PROTEIN"/>
    <property type="match status" value="1"/>
</dbReference>
<evidence type="ECO:0000256" key="1">
    <source>
        <dbReference type="SAM" id="MobiDB-lite"/>
    </source>
</evidence>
<feature type="compositionally biased region" description="Acidic residues" evidence="1">
    <location>
        <begin position="98"/>
        <end position="116"/>
    </location>
</feature>
<dbReference type="EMBL" id="OIVN01006129">
    <property type="protein sequence ID" value="SPD25727.1"/>
    <property type="molecule type" value="Genomic_DNA"/>
</dbReference>
<feature type="region of interest" description="Disordered" evidence="1">
    <location>
        <begin position="97"/>
        <end position="143"/>
    </location>
</feature>
<dbReference type="PANTHER" id="PTHR31973">
    <property type="entry name" value="POLYPROTEIN, PUTATIVE-RELATED"/>
    <property type="match status" value="1"/>
</dbReference>
<sequence>MRPIINIFSRNHHIALSNIHINRPRSDLVPTPNHHHIVHLFICTVLTALELQKDLGFVASYGDPKACMYKLFSEHEEVAPLDMISGLVPMLEYNQVESNDDEDDGDENLNEGDGDDVDVRDKDKDGSTPNPTTQENLIAQEHVNPTTQDEIITQDHVNPIVVDNINPISPTTQENHNALCGEDFEDIPDGVSNYGDSDVLSTPPNSEDKNPKTKNLEFHAATDMSNPEFKLGMIFNDNKALKEAICAYKIKWGFLMKFKKNEPKRVRVICEEGYDWRMHAIWKKDSSSFQIIKLVKEHSCAKAFHNRQVTSKWVARVFLEKFRLDPNMKLLAIKASIMEQYEVEISMCKAYKARKIANEMINGRFEDNYLRIRDYSEELKVSNPATTTKISLHTQLLNF</sequence>
<feature type="region of interest" description="Disordered" evidence="1">
    <location>
        <begin position="190"/>
        <end position="213"/>
    </location>
</feature>
<feature type="compositionally biased region" description="Polar residues" evidence="1">
    <location>
        <begin position="127"/>
        <end position="143"/>
    </location>
</feature>
<evidence type="ECO:0000259" key="2">
    <source>
        <dbReference type="Pfam" id="PF03108"/>
    </source>
</evidence>
<proteinExistence type="predicted"/>
<dbReference type="Pfam" id="PF03108">
    <property type="entry name" value="DBD_Tnp_Mut"/>
    <property type="match status" value="1"/>
</dbReference>
<name>A0A2N9IJ47_FAGSY</name>
<feature type="compositionally biased region" description="Basic and acidic residues" evidence="1">
    <location>
        <begin position="117"/>
        <end position="126"/>
    </location>
</feature>
<reference evidence="3" key="1">
    <citation type="submission" date="2018-02" db="EMBL/GenBank/DDBJ databases">
        <authorList>
            <person name="Cohen D.B."/>
            <person name="Kent A.D."/>
        </authorList>
    </citation>
    <scope>NUCLEOTIDE SEQUENCE</scope>
</reference>
<feature type="domain" description="Transposase MuDR plant" evidence="2">
    <location>
        <begin position="229"/>
        <end position="291"/>
    </location>
</feature>
<evidence type="ECO:0000313" key="3">
    <source>
        <dbReference type="EMBL" id="SPD25727.1"/>
    </source>
</evidence>
<gene>
    <name evidence="3" type="ORF">FSB_LOCUS53609</name>
</gene>
<dbReference type="AlphaFoldDB" id="A0A2N9IJ47"/>
<dbReference type="InterPro" id="IPR004332">
    <property type="entry name" value="Transposase_MuDR"/>
</dbReference>
<accession>A0A2N9IJ47</accession>
<organism evidence="3">
    <name type="scientific">Fagus sylvatica</name>
    <name type="common">Beechnut</name>
    <dbReference type="NCBI Taxonomy" id="28930"/>
    <lineage>
        <taxon>Eukaryota</taxon>
        <taxon>Viridiplantae</taxon>
        <taxon>Streptophyta</taxon>
        <taxon>Embryophyta</taxon>
        <taxon>Tracheophyta</taxon>
        <taxon>Spermatophyta</taxon>
        <taxon>Magnoliopsida</taxon>
        <taxon>eudicotyledons</taxon>
        <taxon>Gunneridae</taxon>
        <taxon>Pentapetalae</taxon>
        <taxon>rosids</taxon>
        <taxon>fabids</taxon>
        <taxon>Fagales</taxon>
        <taxon>Fagaceae</taxon>
        <taxon>Fagus</taxon>
    </lineage>
</organism>
<protein>
    <recommendedName>
        <fullName evidence="2">Transposase MuDR plant domain-containing protein</fullName>
    </recommendedName>
</protein>